<evidence type="ECO:0000313" key="2">
    <source>
        <dbReference type="Proteomes" id="UP000283128"/>
    </source>
</evidence>
<dbReference type="SFLD" id="SFLDG01135">
    <property type="entry name" value="C1.5.6:_HAD__Beta-PGM__Phospha"/>
    <property type="match status" value="1"/>
</dbReference>
<dbReference type="PRINTS" id="PR00413">
    <property type="entry name" value="HADHALOGNASE"/>
</dbReference>
<keyword evidence="2" id="KW-1185">Reference proteome</keyword>
<dbReference type="PANTHER" id="PTHR43481:SF4">
    <property type="entry name" value="GLYCEROL-1-PHOSPHATE PHOSPHOHYDROLASE 1-RELATED"/>
    <property type="match status" value="1"/>
</dbReference>
<dbReference type="Gene3D" id="1.10.150.240">
    <property type="entry name" value="Putative phosphatase, domain 2"/>
    <property type="match status" value="1"/>
</dbReference>
<dbReference type="CDD" id="cd07505">
    <property type="entry name" value="HAD_BPGM-like"/>
    <property type="match status" value="1"/>
</dbReference>
<reference evidence="1 2" key="1">
    <citation type="submission" date="2019-01" db="EMBL/GenBank/DDBJ databases">
        <title>Genome sequences of Streptomyces and Rhizobium isolates collected from root and soil.</title>
        <authorList>
            <person name="Chhettri S."/>
            <person name="Sevigny J.L."/>
            <person name="Sen A."/>
            <person name="Ennis N."/>
            <person name="Tisa L."/>
        </authorList>
    </citation>
    <scope>NUCLEOTIDE SEQUENCE [LARGE SCALE GENOMIC DNA]</scope>
    <source>
        <strain evidence="1 2">San01</strain>
    </source>
</reference>
<dbReference type="PANTHER" id="PTHR43481">
    <property type="entry name" value="FRUCTOSE-1-PHOSPHATE PHOSPHATASE"/>
    <property type="match status" value="1"/>
</dbReference>
<sequence length="258" mass="27064">MRRRHRLGTHHHPTPENLTLTSHLATTPHHLPAAVLFDMDGTLVDTERLWWAAAEQVADGIGRPLTDADMPHVLGRASAHTAAHLHRTAGPSASDLDVDSLAAELDAVFTARVAREIVPRPGAVRLLDELALAGVPTAIVSASPRHVVDLVRKALGHDRFALTVAVEDTARTKPAPDPYLAAAAELGVEPHACVVVEDTPTGVASAEAAGCAVLAVPSTVPIEPAPNRTVLDSLENADLTLLSSLVVSAVPVASTERN</sequence>
<dbReference type="InterPro" id="IPR006439">
    <property type="entry name" value="HAD-SF_hydro_IA"/>
</dbReference>
<accession>A0A3S3UFY7</accession>
<organism evidence="1 2">
    <name type="scientific">Streptomyces antnestii</name>
    <dbReference type="NCBI Taxonomy" id="2494256"/>
    <lineage>
        <taxon>Bacteria</taxon>
        <taxon>Bacillati</taxon>
        <taxon>Actinomycetota</taxon>
        <taxon>Actinomycetes</taxon>
        <taxon>Kitasatosporales</taxon>
        <taxon>Streptomycetaceae</taxon>
        <taxon>Streptomyces</taxon>
    </lineage>
</organism>
<dbReference type="Gene3D" id="3.40.50.1000">
    <property type="entry name" value="HAD superfamily/HAD-like"/>
    <property type="match status" value="1"/>
</dbReference>
<comment type="caution">
    <text evidence="1">The sequence shown here is derived from an EMBL/GenBank/DDBJ whole genome shotgun (WGS) entry which is preliminary data.</text>
</comment>
<gene>
    <name evidence="1" type="ORF">EOT10_16825</name>
</gene>
<dbReference type="SFLD" id="SFLDS00003">
    <property type="entry name" value="Haloacid_Dehalogenase"/>
    <property type="match status" value="1"/>
</dbReference>
<dbReference type="NCBIfam" id="TIGR01509">
    <property type="entry name" value="HAD-SF-IA-v3"/>
    <property type="match status" value="1"/>
</dbReference>
<dbReference type="InterPro" id="IPR036412">
    <property type="entry name" value="HAD-like_sf"/>
</dbReference>
<dbReference type="InterPro" id="IPR023198">
    <property type="entry name" value="PGP-like_dom2"/>
</dbReference>
<proteinExistence type="predicted"/>
<name>A0A3S3UFY7_9ACTN</name>
<dbReference type="Proteomes" id="UP000283128">
    <property type="component" value="Unassembled WGS sequence"/>
</dbReference>
<dbReference type="SUPFAM" id="SSF56784">
    <property type="entry name" value="HAD-like"/>
    <property type="match status" value="1"/>
</dbReference>
<dbReference type="GO" id="GO:0050308">
    <property type="term" value="F:sugar-phosphatase activity"/>
    <property type="evidence" value="ECO:0007669"/>
    <property type="project" value="TreeGrafter"/>
</dbReference>
<dbReference type="Pfam" id="PF00702">
    <property type="entry name" value="Hydrolase"/>
    <property type="match status" value="1"/>
</dbReference>
<dbReference type="OrthoDB" id="3414047at2"/>
<protein>
    <submittedName>
        <fullName evidence="1">HAD family phosphatase</fullName>
    </submittedName>
</protein>
<dbReference type="EMBL" id="RZYA01000007">
    <property type="protein sequence ID" value="RVU23734.1"/>
    <property type="molecule type" value="Genomic_DNA"/>
</dbReference>
<dbReference type="InterPro" id="IPR051806">
    <property type="entry name" value="HAD-like_SPP"/>
</dbReference>
<evidence type="ECO:0000313" key="1">
    <source>
        <dbReference type="EMBL" id="RVU23734.1"/>
    </source>
</evidence>
<dbReference type="SFLD" id="SFLDG01129">
    <property type="entry name" value="C1.5:_HAD__Beta-PGM__Phosphata"/>
    <property type="match status" value="1"/>
</dbReference>
<dbReference type="InterPro" id="IPR023214">
    <property type="entry name" value="HAD_sf"/>
</dbReference>
<dbReference type="AlphaFoldDB" id="A0A3S3UFY7"/>